<sequence>MSPSAIAIVRVQAFPGQASALGSYLGELLEQVRRQPGCQSGELQALAADRWQVSTCWASQAELEAHLSGPKAQQWLGQLGSGELALGLEFESHSVE</sequence>
<keyword evidence="5" id="KW-1185">Reference proteome</keyword>
<dbReference type="EMBL" id="JADTFC010000011">
    <property type="protein sequence ID" value="MBG6287176.1"/>
    <property type="molecule type" value="Genomic_DNA"/>
</dbReference>
<protein>
    <submittedName>
        <fullName evidence="3">Antibiotic biosynthesis monooxygenase</fullName>
    </submittedName>
</protein>
<dbReference type="RefSeq" id="WP_024764711.1">
    <property type="nucleotide sequence ID" value="NZ_CP049140.1"/>
</dbReference>
<feature type="domain" description="ABM" evidence="1">
    <location>
        <begin position="6"/>
        <end position="75"/>
    </location>
</feature>
<dbReference type="Pfam" id="PF03992">
    <property type="entry name" value="ABM"/>
    <property type="match status" value="1"/>
</dbReference>
<dbReference type="SUPFAM" id="SSF54909">
    <property type="entry name" value="Dimeric alpha+beta barrel"/>
    <property type="match status" value="1"/>
</dbReference>
<name>A0A6G6IZF9_PSENT</name>
<dbReference type="InterPro" id="IPR011008">
    <property type="entry name" value="Dimeric_a/b-barrel"/>
</dbReference>
<dbReference type="GeneID" id="300413211"/>
<evidence type="ECO:0000313" key="5">
    <source>
        <dbReference type="Proteomes" id="UP000608450"/>
    </source>
</evidence>
<keyword evidence="3" id="KW-0560">Oxidoreductase</keyword>
<dbReference type="Gene3D" id="3.30.70.100">
    <property type="match status" value="1"/>
</dbReference>
<evidence type="ECO:0000259" key="1">
    <source>
        <dbReference type="Pfam" id="PF03992"/>
    </source>
</evidence>
<proteinExistence type="predicted"/>
<accession>A0A6G6IZF9</accession>
<reference evidence="2 5" key="2">
    <citation type="submission" date="2020-11" db="EMBL/GenBank/DDBJ databases">
        <title>Enhanced detection system for hospital associated transmission using whole genome sequencing surveillance.</title>
        <authorList>
            <person name="Harrison L.H."/>
            <person name="Van Tyne D."/>
            <person name="Marsh J.W."/>
            <person name="Griffith M.P."/>
            <person name="Snyder D.J."/>
            <person name="Cooper V.S."/>
            <person name="Mustapha M."/>
        </authorList>
    </citation>
    <scope>NUCLEOTIDE SEQUENCE [LARGE SCALE GENOMIC DNA]</scope>
    <source>
        <strain evidence="2 5">PSA00705</strain>
    </source>
</reference>
<dbReference type="AlphaFoldDB" id="A0A6G6IZF9"/>
<dbReference type="Proteomes" id="UP000608450">
    <property type="component" value="Unassembled WGS sequence"/>
</dbReference>
<dbReference type="KEGG" id="pnt:G5B91_18700"/>
<dbReference type="GO" id="GO:0004497">
    <property type="term" value="F:monooxygenase activity"/>
    <property type="evidence" value="ECO:0007669"/>
    <property type="project" value="UniProtKB-KW"/>
</dbReference>
<evidence type="ECO:0000313" key="3">
    <source>
        <dbReference type="EMBL" id="QIE88190.1"/>
    </source>
</evidence>
<reference evidence="3 4" key="1">
    <citation type="submission" date="2020-02" db="EMBL/GenBank/DDBJ databases">
        <title>Integrative conjugative elements (ICEs) and plasmids drive adaptation of Pseudomonas nitroreducens strain HBP1 to wastewater environment.</title>
        <authorList>
            <person name="Sentchilo V."/>
            <person name="Carraro N."/>
            <person name="Bertelli C."/>
            <person name="van der Meer J.R."/>
        </authorList>
    </citation>
    <scope>NUCLEOTIDE SEQUENCE [LARGE SCALE GENOMIC DNA]</scope>
    <source>
        <strain evidence="3 4">HBP1</strain>
    </source>
</reference>
<dbReference type="Proteomes" id="UP000501063">
    <property type="component" value="Chromosome"/>
</dbReference>
<keyword evidence="3" id="KW-0503">Monooxygenase</keyword>
<gene>
    <name evidence="3" type="ORF">G5B91_18700</name>
    <name evidence="2" type="ORF">I5I61_06930</name>
</gene>
<organism evidence="3 4">
    <name type="scientific">Pseudomonas nitroreducens</name>
    <dbReference type="NCBI Taxonomy" id="46680"/>
    <lineage>
        <taxon>Bacteria</taxon>
        <taxon>Pseudomonadati</taxon>
        <taxon>Pseudomonadota</taxon>
        <taxon>Gammaproteobacteria</taxon>
        <taxon>Pseudomonadales</taxon>
        <taxon>Pseudomonadaceae</taxon>
        <taxon>Pseudomonas</taxon>
    </lineage>
</organism>
<evidence type="ECO:0000313" key="4">
    <source>
        <dbReference type="Proteomes" id="UP000501063"/>
    </source>
</evidence>
<dbReference type="InterPro" id="IPR007138">
    <property type="entry name" value="ABM_dom"/>
</dbReference>
<evidence type="ECO:0000313" key="2">
    <source>
        <dbReference type="EMBL" id="MBG6287176.1"/>
    </source>
</evidence>
<dbReference type="EMBL" id="CP049140">
    <property type="protein sequence ID" value="QIE88190.1"/>
    <property type="molecule type" value="Genomic_DNA"/>
</dbReference>